<keyword evidence="2" id="KW-1185">Reference proteome</keyword>
<evidence type="ECO:0000313" key="1">
    <source>
        <dbReference type="EMBL" id="MDN5202290.1"/>
    </source>
</evidence>
<accession>A0ABT8KS47</accession>
<gene>
    <name evidence="1" type="ORF">QQ008_12970</name>
</gene>
<name>A0ABT8KS47_9BACT</name>
<proteinExistence type="predicted"/>
<comment type="caution">
    <text evidence="1">The sequence shown here is derived from an EMBL/GenBank/DDBJ whole genome shotgun (WGS) entry which is preliminary data.</text>
</comment>
<dbReference type="EMBL" id="JAUJEA010000004">
    <property type="protein sequence ID" value="MDN5202290.1"/>
    <property type="molecule type" value="Genomic_DNA"/>
</dbReference>
<protein>
    <recommendedName>
        <fullName evidence="3">DUF3575 domain-containing protein</fullName>
    </recommendedName>
</protein>
<evidence type="ECO:0000313" key="2">
    <source>
        <dbReference type="Proteomes" id="UP001172082"/>
    </source>
</evidence>
<organism evidence="1 2">
    <name type="scientific">Splendidivirga corallicola</name>
    <dbReference type="NCBI Taxonomy" id="3051826"/>
    <lineage>
        <taxon>Bacteria</taxon>
        <taxon>Pseudomonadati</taxon>
        <taxon>Bacteroidota</taxon>
        <taxon>Cytophagia</taxon>
        <taxon>Cytophagales</taxon>
        <taxon>Splendidivirgaceae</taxon>
        <taxon>Splendidivirga</taxon>
    </lineage>
</organism>
<sequence length="207" mass="24070">MKKLLKITTFSLFSLIAFYNTTNAQNKKEFDKRQSISFGVVQPILGGFNVTFTQQNKRFLFAYSHGTMLHLDRLNGAFKSKSAKKYQISQITYISTGFDLGIRLLPDLSIRGEWKWHLNDLEHPDGQKIQYHTLTIGPSIYHQWHPFKKAKGLLSHILVEQSIRWWPVVYSSLDDYAYNFINKEGEIERFTHDKGDLFVAASIGWTF</sequence>
<dbReference type="Proteomes" id="UP001172082">
    <property type="component" value="Unassembled WGS sequence"/>
</dbReference>
<evidence type="ECO:0008006" key="3">
    <source>
        <dbReference type="Google" id="ProtNLM"/>
    </source>
</evidence>
<dbReference type="RefSeq" id="WP_346752315.1">
    <property type="nucleotide sequence ID" value="NZ_JAUJEA010000004.1"/>
</dbReference>
<reference evidence="1" key="1">
    <citation type="submission" date="2023-06" db="EMBL/GenBank/DDBJ databases">
        <title>Genomic of Parafulvivirga corallium.</title>
        <authorList>
            <person name="Wang G."/>
        </authorList>
    </citation>
    <scope>NUCLEOTIDE SEQUENCE</scope>
    <source>
        <strain evidence="1">BMA10</strain>
    </source>
</reference>